<feature type="transmembrane region" description="Helical" evidence="5">
    <location>
        <begin position="101"/>
        <end position="119"/>
    </location>
</feature>
<keyword evidence="5" id="KW-1003">Cell membrane</keyword>
<dbReference type="InterPro" id="IPR002781">
    <property type="entry name" value="TM_pro_TauE-like"/>
</dbReference>
<feature type="transmembrane region" description="Helical" evidence="5">
    <location>
        <begin position="76"/>
        <end position="95"/>
    </location>
</feature>
<feature type="transmembrane region" description="Helical" evidence="5">
    <location>
        <begin position="140"/>
        <end position="162"/>
    </location>
</feature>
<gene>
    <name evidence="6" type="ordered locus">Caul_2471</name>
</gene>
<keyword evidence="3 5" id="KW-1133">Transmembrane helix</keyword>
<feature type="transmembrane region" description="Helical" evidence="5">
    <location>
        <begin position="174"/>
        <end position="194"/>
    </location>
</feature>
<evidence type="ECO:0000313" key="6">
    <source>
        <dbReference type="EMBL" id="ABZ71598.1"/>
    </source>
</evidence>
<comment type="similarity">
    <text evidence="5">Belongs to the 4-toluene sulfonate uptake permease (TSUP) (TC 2.A.102) family.</text>
</comment>
<comment type="subcellular location">
    <subcellularLocation>
        <location evidence="5">Cell membrane</location>
        <topology evidence="5">Multi-pass membrane protein</topology>
    </subcellularLocation>
    <subcellularLocation>
        <location evidence="1">Membrane</location>
        <topology evidence="1">Multi-pass membrane protein</topology>
    </subcellularLocation>
</comment>
<sequence length="257" mass="25154" precursor="true">MSLFMIVSALMSGAVVGALLGLFGGGGSVLATPLLLYVVGVSDPHVAIGTSAAAVAVNAGLNLVGHGRGGRVKWPCASVFAGAGLIGSFLGSTLAKAVDGQRLLLGFAVAMAAIALSMMRRPKSQGDPLVHISPGLMLRLAPLGVLTGLAAGFFGVGGGFLIVPGLMAATGMTLANATASSLLSVSLFGAATSLNYAASGLINWPVAGLFVLGGLAGGALGVRGAGLLAGRALLARRLFAGLVLLVAAYVAFKATTA</sequence>
<dbReference type="GO" id="GO:0005886">
    <property type="term" value="C:plasma membrane"/>
    <property type="evidence" value="ECO:0007669"/>
    <property type="project" value="UniProtKB-SubCell"/>
</dbReference>
<reference evidence="6" key="1">
    <citation type="submission" date="2008-01" db="EMBL/GenBank/DDBJ databases">
        <title>Complete sequence of chromosome of Caulobacter sp. K31.</title>
        <authorList>
            <consortium name="US DOE Joint Genome Institute"/>
            <person name="Copeland A."/>
            <person name="Lucas S."/>
            <person name="Lapidus A."/>
            <person name="Barry K."/>
            <person name="Glavina del Rio T."/>
            <person name="Dalin E."/>
            <person name="Tice H."/>
            <person name="Pitluck S."/>
            <person name="Bruce D."/>
            <person name="Goodwin L."/>
            <person name="Thompson L.S."/>
            <person name="Brettin T."/>
            <person name="Detter J.C."/>
            <person name="Han C."/>
            <person name="Schmutz J."/>
            <person name="Larimer F."/>
            <person name="Land M."/>
            <person name="Hauser L."/>
            <person name="Kyrpides N."/>
            <person name="Kim E."/>
            <person name="Stephens C."/>
            <person name="Richardson P."/>
        </authorList>
    </citation>
    <scope>NUCLEOTIDE SEQUENCE [LARGE SCALE GENOMIC DNA]</scope>
    <source>
        <strain evidence="6">K31</strain>
    </source>
</reference>
<evidence type="ECO:0000256" key="3">
    <source>
        <dbReference type="ARBA" id="ARBA00022989"/>
    </source>
</evidence>
<evidence type="ECO:0000256" key="2">
    <source>
        <dbReference type="ARBA" id="ARBA00022692"/>
    </source>
</evidence>
<dbReference type="EMBL" id="CP000927">
    <property type="protein sequence ID" value="ABZ71598.1"/>
    <property type="molecule type" value="Genomic_DNA"/>
</dbReference>
<dbReference type="Pfam" id="PF01925">
    <property type="entry name" value="TauE"/>
    <property type="match status" value="1"/>
</dbReference>
<dbReference type="PANTHER" id="PTHR43701">
    <property type="entry name" value="MEMBRANE TRANSPORTER PROTEIN MJ0441-RELATED"/>
    <property type="match status" value="1"/>
</dbReference>
<dbReference type="STRING" id="366602.Caul_2471"/>
<proteinExistence type="inferred from homology"/>
<protein>
    <recommendedName>
        <fullName evidence="5">Probable membrane transporter protein</fullName>
    </recommendedName>
</protein>
<keyword evidence="2 5" id="KW-0812">Transmembrane</keyword>
<accession>B0SWH0</accession>
<dbReference type="OrthoDB" id="9151526at2"/>
<feature type="transmembrane region" description="Helical" evidence="5">
    <location>
        <begin position="234"/>
        <end position="252"/>
    </location>
</feature>
<dbReference type="AlphaFoldDB" id="B0SWH0"/>
<organism evidence="6">
    <name type="scientific">Caulobacter sp. (strain K31)</name>
    <dbReference type="NCBI Taxonomy" id="366602"/>
    <lineage>
        <taxon>Bacteria</taxon>
        <taxon>Pseudomonadati</taxon>
        <taxon>Pseudomonadota</taxon>
        <taxon>Alphaproteobacteria</taxon>
        <taxon>Caulobacterales</taxon>
        <taxon>Caulobacteraceae</taxon>
        <taxon>Caulobacter</taxon>
    </lineage>
</organism>
<feature type="transmembrane region" description="Helical" evidence="5">
    <location>
        <begin position="201"/>
        <end position="222"/>
    </location>
</feature>
<evidence type="ECO:0000256" key="4">
    <source>
        <dbReference type="ARBA" id="ARBA00023136"/>
    </source>
</evidence>
<keyword evidence="4 5" id="KW-0472">Membrane</keyword>
<evidence type="ECO:0000256" key="5">
    <source>
        <dbReference type="RuleBase" id="RU363041"/>
    </source>
</evidence>
<dbReference type="eggNOG" id="COG0730">
    <property type="taxonomic scope" value="Bacteria"/>
</dbReference>
<dbReference type="InterPro" id="IPR051598">
    <property type="entry name" value="TSUP/Inactive_protease-like"/>
</dbReference>
<name>B0SWH0_CAUSK</name>
<dbReference type="PANTHER" id="PTHR43701:SF2">
    <property type="entry name" value="MEMBRANE TRANSPORTER PROTEIN YJNA-RELATED"/>
    <property type="match status" value="1"/>
</dbReference>
<evidence type="ECO:0000256" key="1">
    <source>
        <dbReference type="ARBA" id="ARBA00004141"/>
    </source>
</evidence>
<dbReference type="KEGG" id="cak:Caul_2471"/>
<dbReference type="HOGENOM" id="CLU_045498_5_0_5"/>
<feature type="transmembrane region" description="Helical" evidence="5">
    <location>
        <begin position="47"/>
        <end position="64"/>
    </location>
</feature>